<dbReference type="Pfam" id="PF11518">
    <property type="entry name" value="DUF3221"/>
    <property type="match status" value="1"/>
</dbReference>
<dbReference type="Pfam" id="PF14275">
    <property type="entry name" value="DUF4362"/>
    <property type="match status" value="1"/>
</dbReference>
<proteinExistence type="predicted"/>
<dbReference type="PROSITE" id="PS51257">
    <property type="entry name" value="PROKAR_LIPOPROTEIN"/>
    <property type="match status" value="1"/>
</dbReference>
<protein>
    <submittedName>
        <fullName evidence="2">DUF3221 domain-containing protein</fullName>
    </submittedName>
</protein>
<dbReference type="InterPro" id="IPR021598">
    <property type="entry name" value="DUF3221"/>
</dbReference>
<dbReference type="InterPro" id="IPR025372">
    <property type="entry name" value="DUF4362"/>
</dbReference>
<dbReference type="InterPro" id="IPR012340">
    <property type="entry name" value="NA-bd_OB-fold"/>
</dbReference>
<dbReference type="Proteomes" id="UP000297975">
    <property type="component" value="Unassembled WGS sequence"/>
</dbReference>
<comment type="caution">
    <text evidence="2">The sequence shown here is derived from an EMBL/GenBank/DDBJ whole genome shotgun (WGS) entry which is preliminary data.</text>
</comment>
<dbReference type="EMBL" id="SOPW01000014">
    <property type="protein sequence ID" value="TFB15081.1"/>
    <property type="molecule type" value="Genomic_DNA"/>
</dbReference>
<gene>
    <name evidence="2" type="ORF">E3U55_12580</name>
</gene>
<name>A0A4Y8ILS3_9BACI</name>
<keyword evidence="1" id="KW-0732">Signal</keyword>
<keyword evidence="3" id="KW-1185">Reference proteome</keyword>
<evidence type="ECO:0000313" key="2">
    <source>
        <dbReference type="EMBL" id="TFB15081.1"/>
    </source>
</evidence>
<organism evidence="2 3">
    <name type="scientific">Filobacillus milosensis</name>
    <dbReference type="NCBI Taxonomy" id="94137"/>
    <lineage>
        <taxon>Bacteria</taxon>
        <taxon>Bacillati</taxon>
        <taxon>Bacillota</taxon>
        <taxon>Bacilli</taxon>
        <taxon>Bacillales</taxon>
        <taxon>Bacillaceae</taxon>
        <taxon>Filobacillus</taxon>
    </lineage>
</organism>
<accession>A0A4Y8ILS3</accession>
<dbReference type="AlphaFoldDB" id="A0A4Y8ILS3"/>
<evidence type="ECO:0000256" key="1">
    <source>
        <dbReference type="SAM" id="SignalP"/>
    </source>
</evidence>
<reference evidence="2 3" key="1">
    <citation type="submission" date="2019-03" db="EMBL/GenBank/DDBJ databases">
        <authorList>
            <person name="He R.-H."/>
        </authorList>
    </citation>
    <scope>NUCLEOTIDE SEQUENCE [LARGE SCALE GENOMIC DNA]</scope>
    <source>
        <strain evidence="3">SH 714</strain>
    </source>
</reference>
<dbReference type="Gene3D" id="2.40.50.140">
    <property type="entry name" value="Nucleic acid-binding proteins"/>
    <property type="match status" value="1"/>
</dbReference>
<feature type="signal peptide" evidence="1">
    <location>
        <begin position="1"/>
        <end position="17"/>
    </location>
</feature>
<dbReference type="OrthoDB" id="1912370at2"/>
<evidence type="ECO:0000313" key="3">
    <source>
        <dbReference type="Proteomes" id="UP000297975"/>
    </source>
</evidence>
<sequence length="329" mass="36647">MKKIMSLIVIFGLTVLAACGTNNVIQNGSDESKDQPENEDVNSTYFEGYIAEIEDNRVLITEKKLEQPYSEIDIEEAHEKAGNAVFFSLDEIEADLVSSFIIGEKVKVKHGAIAESYPGQGGAKAIERIVDEEDDLITSLVKDHKNIVQVNRLFNGETIRKVSYTTEGDPIFTIIKNQGGKYELFVDATQDEYGNAESVRTFNCQQLEKVFNDEGQLEIALKECDNEGQQMLVLNAPAIDIVVPEQTYTEVSINVDGEILYESQDANHIQDMINKIKDGKKTSVMVMSLMKPDGTINFKGEKADLTYDYYKSGGLIAHNVFIDAGVNFE</sequence>
<feature type="chain" id="PRO_5021499971" evidence="1">
    <location>
        <begin position="18"/>
        <end position="329"/>
    </location>
</feature>
<dbReference type="RefSeq" id="WP_134340824.1">
    <property type="nucleotide sequence ID" value="NZ_SOPW01000014.1"/>
</dbReference>